<dbReference type="GO" id="GO:0033617">
    <property type="term" value="P:mitochondrial respiratory chain complex IV assembly"/>
    <property type="evidence" value="ECO:0007669"/>
    <property type="project" value="InterPro"/>
</dbReference>
<dbReference type="STRING" id="1336337.A0A3N4IV23"/>
<proteinExistence type="predicted"/>
<dbReference type="Proteomes" id="UP000276215">
    <property type="component" value="Unassembled WGS sequence"/>
</dbReference>
<dbReference type="AlphaFoldDB" id="A0A3N4IV23"/>
<evidence type="ECO:0000313" key="1">
    <source>
        <dbReference type="EMBL" id="RPA89645.1"/>
    </source>
</evidence>
<dbReference type="OrthoDB" id="2100652at2759"/>
<name>A0A3N4IV23_9PEZI</name>
<dbReference type="Pfam" id="PF08695">
    <property type="entry name" value="Coa1"/>
    <property type="match status" value="1"/>
</dbReference>
<sequence length="202" mass="22292">MLKSLPKTRIPTSTTATATSSLLHLRPISRPLLHPFSRKITTTARPIGTFTERRSDRTLPDPSKPSKTLLTLPLFASIILLSAAAIFNYQKSSSSVVSSTLYALRVHPRAKELLGEDISFKSKMPWIHGTLSQLRGDIDIAYGVKGTKGEGVMRFRSVRRGRMGLFETLDWSLLMDDGHKVLLLDNSAADPFPQATAAPLHK</sequence>
<accession>A0A3N4IV23</accession>
<gene>
    <name evidence="1" type="ORF">L873DRAFT_1720967</name>
</gene>
<protein>
    <submittedName>
        <fullName evidence="1">DUF1783-domain-containing protein</fullName>
    </submittedName>
</protein>
<dbReference type="GO" id="GO:0005743">
    <property type="term" value="C:mitochondrial inner membrane"/>
    <property type="evidence" value="ECO:0007669"/>
    <property type="project" value="TreeGrafter"/>
</dbReference>
<evidence type="ECO:0000313" key="2">
    <source>
        <dbReference type="Proteomes" id="UP000276215"/>
    </source>
</evidence>
<reference evidence="1 2" key="1">
    <citation type="journal article" date="2018" name="Nat. Ecol. Evol.">
        <title>Pezizomycetes genomes reveal the molecular basis of ectomycorrhizal truffle lifestyle.</title>
        <authorList>
            <person name="Murat C."/>
            <person name="Payen T."/>
            <person name="Noel B."/>
            <person name="Kuo A."/>
            <person name="Morin E."/>
            <person name="Chen J."/>
            <person name="Kohler A."/>
            <person name="Krizsan K."/>
            <person name="Balestrini R."/>
            <person name="Da Silva C."/>
            <person name="Montanini B."/>
            <person name="Hainaut M."/>
            <person name="Levati E."/>
            <person name="Barry K.W."/>
            <person name="Belfiori B."/>
            <person name="Cichocki N."/>
            <person name="Clum A."/>
            <person name="Dockter R.B."/>
            <person name="Fauchery L."/>
            <person name="Guy J."/>
            <person name="Iotti M."/>
            <person name="Le Tacon F."/>
            <person name="Lindquist E.A."/>
            <person name="Lipzen A."/>
            <person name="Malagnac F."/>
            <person name="Mello A."/>
            <person name="Molinier V."/>
            <person name="Miyauchi S."/>
            <person name="Poulain J."/>
            <person name="Riccioni C."/>
            <person name="Rubini A."/>
            <person name="Sitrit Y."/>
            <person name="Splivallo R."/>
            <person name="Traeger S."/>
            <person name="Wang M."/>
            <person name="Zifcakova L."/>
            <person name="Wipf D."/>
            <person name="Zambonelli A."/>
            <person name="Paolocci F."/>
            <person name="Nowrousian M."/>
            <person name="Ottonello S."/>
            <person name="Baldrian P."/>
            <person name="Spatafora J.W."/>
            <person name="Henrissat B."/>
            <person name="Nagy L.G."/>
            <person name="Aury J.M."/>
            <person name="Wincker P."/>
            <person name="Grigoriev I.V."/>
            <person name="Bonfante P."/>
            <person name="Martin F.M."/>
        </authorList>
    </citation>
    <scope>NUCLEOTIDE SEQUENCE [LARGE SCALE GENOMIC DNA]</scope>
    <source>
        <strain evidence="1 2">120613-1</strain>
    </source>
</reference>
<dbReference type="PANTHER" id="PTHR28523">
    <property type="entry name" value="CYTOCHROME C OXIDASE ASSEMBLY FACTOR 1"/>
    <property type="match status" value="1"/>
</dbReference>
<keyword evidence="2" id="KW-1185">Reference proteome</keyword>
<organism evidence="1 2">
    <name type="scientific">Choiromyces venosus 120613-1</name>
    <dbReference type="NCBI Taxonomy" id="1336337"/>
    <lineage>
        <taxon>Eukaryota</taxon>
        <taxon>Fungi</taxon>
        <taxon>Dikarya</taxon>
        <taxon>Ascomycota</taxon>
        <taxon>Pezizomycotina</taxon>
        <taxon>Pezizomycetes</taxon>
        <taxon>Pezizales</taxon>
        <taxon>Tuberaceae</taxon>
        <taxon>Choiromyces</taxon>
    </lineage>
</organism>
<dbReference type="InterPro" id="IPR014807">
    <property type="entry name" value="Coa1"/>
</dbReference>
<dbReference type="InterPro" id="IPR042432">
    <property type="entry name" value="Coa1_fungi"/>
</dbReference>
<dbReference type="EMBL" id="ML120563">
    <property type="protein sequence ID" value="RPA89645.1"/>
    <property type="molecule type" value="Genomic_DNA"/>
</dbReference>
<dbReference type="PANTHER" id="PTHR28523:SF1">
    <property type="entry name" value="CYTOCHROME C OXIDASE ASSEMBLY FACTOR 1"/>
    <property type="match status" value="1"/>
</dbReference>